<organism evidence="2 3">
    <name type="scientific">Sparassis crispa</name>
    <dbReference type="NCBI Taxonomy" id="139825"/>
    <lineage>
        <taxon>Eukaryota</taxon>
        <taxon>Fungi</taxon>
        <taxon>Dikarya</taxon>
        <taxon>Basidiomycota</taxon>
        <taxon>Agaricomycotina</taxon>
        <taxon>Agaricomycetes</taxon>
        <taxon>Polyporales</taxon>
        <taxon>Sparassidaceae</taxon>
        <taxon>Sparassis</taxon>
    </lineage>
</organism>
<feature type="compositionally biased region" description="Basic and acidic residues" evidence="1">
    <location>
        <begin position="40"/>
        <end position="50"/>
    </location>
</feature>
<proteinExistence type="predicted"/>
<dbReference type="InParanoid" id="A0A401GHI7"/>
<gene>
    <name evidence="2" type="ORF">SCP_0313040</name>
</gene>
<feature type="compositionally biased region" description="Basic and acidic residues" evidence="1">
    <location>
        <begin position="302"/>
        <end position="311"/>
    </location>
</feature>
<dbReference type="AlphaFoldDB" id="A0A401GHI7"/>
<evidence type="ECO:0000313" key="3">
    <source>
        <dbReference type="Proteomes" id="UP000287166"/>
    </source>
</evidence>
<sequence>MSNPEPLPSLPPSPVEEDLSRARPWEDEETSMVHSSSSDAVRRGKEREVEVEPAPETLYANEGEDAFSEGASTSVDEYPPVNDEEAESRRVEENLRLWEMAERQRRKAARENTNAASSSGTTLVGDITRKASLLWPSRRMTQASMALGAHRELRTTDDGVPLDDIEASPSPGTSTRTSFELVENPFITPAASTTSLNEPTQSAIMTESTSVSPLHGEQGGVSATPAPEHPTLQALSSTRKPPPPQSLNLPRPRTPPPPNSPPHANRPPEPTLTPTLTPPPTVQEDEPPVRWWTEWLCGCSEGSDRGGEHQAGRTNPFE</sequence>
<feature type="region of interest" description="Disordered" evidence="1">
    <location>
        <begin position="1"/>
        <end position="90"/>
    </location>
</feature>
<comment type="caution">
    <text evidence="2">The sequence shown here is derived from an EMBL/GenBank/DDBJ whole genome shotgun (WGS) entry which is preliminary data.</text>
</comment>
<evidence type="ECO:0000313" key="2">
    <source>
        <dbReference type="EMBL" id="GBE81575.1"/>
    </source>
</evidence>
<dbReference type="OrthoDB" id="3358973at2759"/>
<keyword evidence="3" id="KW-1185">Reference proteome</keyword>
<feature type="compositionally biased region" description="Pro residues" evidence="1">
    <location>
        <begin position="252"/>
        <end position="281"/>
    </location>
</feature>
<feature type="region of interest" description="Disordered" evidence="1">
    <location>
        <begin position="145"/>
        <end position="180"/>
    </location>
</feature>
<reference evidence="2 3" key="1">
    <citation type="journal article" date="2018" name="Sci. Rep.">
        <title>Genome sequence of the cauliflower mushroom Sparassis crispa (Hanabiratake) and its association with beneficial usage.</title>
        <authorList>
            <person name="Kiyama R."/>
            <person name="Furutani Y."/>
            <person name="Kawaguchi K."/>
            <person name="Nakanishi T."/>
        </authorList>
    </citation>
    <scope>NUCLEOTIDE SEQUENCE [LARGE SCALE GENOMIC DNA]</scope>
</reference>
<dbReference type="GeneID" id="38778492"/>
<feature type="region of interest" description="Disordered" evidence="1">
    <location>
        <begin position="207"/>
        <end position="318"/>
    </location>
</feature>
<dbReference type="Proteomes" id="UP000287166">
    <property type="component" value="Unassembled WGS sequence"/>
</dbReference>
<evidence type="ECO:0000256" key="1">
    <source>
        <dbReference type="SAM" id="MobiDB-lite"/>
    </source>
</evidence>
<dbReference type="EMBL" id="BFAD01000003">
    <property type="protein sequence ID" value="GBE81575.1"/>
    <property type="molecule type" value="Genomic_DNA"/>
</dbReference>
<protein>
    <submittedName>
        <fullName evidence="2">Uncharacterized protein</fullName>
    </submittedName>
</protein>
<feature type="compositionally biased region" description="Polar residues" evidence="1">
    <location>
        <begin position="111"/>
        <end position="122"/>
    </location>
</feature>
<feature type="region of interest" description="Disordered" evidence="1">
    <location>
        <begin position="106"/>
        <end position="127"/>
    </location>
</feature>
<feature type="compositionally biased region" description="Pro residues" evidence="1">
    <location>
        <begin position="1"/>
        <end position="14"/>
    </location>
</feature>
<name>A0A401GHI7_9APHY</name>
<dbReference type="RefSeq" id="XP_027612488.1">
    <property type="nucleotide sequence ID" value="XM_027756687.1"/>
</dbReference>
<accession>A0A401GHI7</accession>